<comment type="caution">
    <text evidence="3">The sequence shown here is derived from an EMBL/GenBank/DDBJ whole genome shotgun (WGS) entry which is preliminary data.</text>
</comment>
<evidence type="ECO:0000313" key="3">
    <source>
        <dbReference type="EMBL" id="KAK1256489.1"/>
    </source>
</evidence>
<gene>
    <name evidence="3" type="ORF">QJS04_geneDACA018893</name>
</gene>
<reference evidence="3" key="1">
    <citation type="journal article" date="2023" name="Nat. Commun.">
        <title>Diploid and tetraploid genomes of Acorus and the evolution of monocots.</title>
        <authorList>
            <person name="Ma L."/>
            <person name="Liu K.W."/>
            <person name="Li Z."/>
            <person name="Hsiao Y.Y."/>
            <person name="Qi Y."/>
            <person name="Fu T."/>
            <person name="Tang G.D."/>
            <person name="Zhang D."/>
            <person name="Sun W.H."/>
            <person name="Liu D.K."/>
            <person name="Li Y."/>
            <person name="Chen G.Z."/>
            <person name="Liu X.D."/>
            <person name="Liao X.Y."/>
            <person name="Jiang Y.T."/>
            <person name="Yu X."/>
            <person name="Hao Y."/>
            <person name="Huang J."/>
            <person name="Zhao X.W."/>
            <person name="Ke S."/>
            <person name="Chen Y.Y."/>
            <person name="Wu W.L."/>
            <person name="Hsu J.L."/>
            <person name="Lin Y.F."/>
            <person name="Huang M.D."/>
            <person name="Li C.Y."/>
            <person name="Huang L."/>
            <person name="Wang Z.W."/>
            <person name="Zhao X."/>
            <person name="Zhong W.Y."/>
            <person name="Peng D.H."/>
            <person name="Ahmad S."/>
            <person name="Lan S."/>
            <person name="Zhang J.S."/>
            <person name="Tsai W.C."/>
            <person name="Van de Peer Y."/>
            <person name="Liu Z.J."/>
        </authorList>
    </citation>
    <scope>NUCLEOTIDE SEQUENCE</scope>
    <source>
        <strain evidence="3">SCP</strain>
    </source>
</reference>
<keyword evidence="4" id="KW-1185">Reference proteome</keyword>
<dbReference type="InterPro" id="IPR036574">
    <property type="entry name" value="Scorpion_toxin-like_sf"/>
</dbReference>
<feature type="domain" description="Knottins-like" evidence="2">
    <location>
        <begin position="30"/>
        <end position="77"/>
    </location>
</feature>
<dbReference type="Gene3D" id="3.30.30.10">
    <property type="entry name" value="Knottin, scorpion toxin-like"/>
    <property type="match status" value="1"/>
</dbReference>
<dbReference type="Pfam" id="PF00304">
    <property type="entry name" value="Gamma-thionin"/>
    <property type="match status" value="1"/>
</dbReference>
<dbReference type="SMART" id="SM00505">
    <property type="entry name" value="Knot1"/>
    <property type="match status" value="1"/>
</dbReference>
<evidence type="ECO:0000259" key="2">
    <source>
        <dbReference type="SMART" id="SM00505"/>
    </source>
</evidence>
<dbReference type="InterPro" id="IPR008176">
    <property type="entry name" value="Defensin_plant"/>
</dbReference>
<dbReference type="PROSITE" id="PS00940">
    <property type="entry name" value="GAMMA_THIONIN"/>
    <property type="match status" value="1"/>
</dbReference>
<evidence type="ECO:0000313" key="4">
    <source>
        <dbReference type="Proteomes" id="UP001179952"/>
    </source>
</evidence>
<feature type="chain" id="PRO_5043843836" description="Knottins-like domain-containing protein" evidence="1">
    <location>
        <begin position="27"/>
        <end position="77"/>
    </location>
</feature>
<dbReference type="InterPro" id="IPR003614">
    <property type="entry name" value="Knottins"/>
</dbReference>
<protein>
    <recommendedName>
        <fullName evidence="2">Knottins-like domain-containing protein</fullName>
    </recommendedName>
</protein>
<dbReference type="GO" id="GO:0006952">
    <property type="term" value="P:defense response"/>
    <property type="evidence" value="ECO:0007669"/>
    <property type="project" value="InterPro"/>
</dbReference>
<keyword evidence="1" id="KW-0732">Signal</keyword>
<sequence length="77" mass="8390">MGSMKKSAVVLLLLSFFLFSGNVVEGQGRTCETPSGYFRGPCFFNGDCIKACKDEQGVKFLSGAACKSFRCMCRKPC</sequence>
<dbReference type="EMBL" id="JAUJYN010000136">
    <property type="protein sequence ID" value="KAK1256489.1"/>
    <property type="molecule type" value="Genomic_DNA"/>
</dbReference>
<accession>A0AAV8ZXF7</accession>
<name>A0AAV8ZXF7_ACOGR</name>
<organism evidence="3 4">
    <name type="scientific">Acorus gramineus</name>
    <name type="common">Dwarf sweet flag</name>
    <dbReference type="NCBI Taxonomy" id="55184"/>
    <lineage>
        <taxon>Eukaryota</taxon>
        <taxon>Viridiplantae</taxon>
        <taxon>Streptophyta</taxon>
        <taxon>Embryophyta</taxon>
        <taxon>Tracheophyta</taxon>
        <taxon>Spermatophyta</taxon>
        <taxon>Magnoliopsida</taxon>
        <taxon>Liliopsida</taxon>
        <taxon>Acoraceae</taxon>
        <taxon>Acorus</taxon>
    </lineage>
</organism>
<reference evidence="3" key="2">
    <citation type="submission" date="2023-06" db="EMBL/GenBank/DDBJ databases">
        <authorList>
            <person name="Ma L."/>
            <person name="Liu K.-W."/>
            <person name="Li Z."/>
            <person name="Hsiao Y.-Y."/>
            <person name="Qi Y."/>
            <person name="Fu T."/>
            <person name="Tang G."/>
            <person name="Zhang D."/>
            <person name="Sun W.-H."/>
            <person name="Liu D.-K."/>
            <person name="Li Y."/>
            <person name="Chen G.-Z."/>
            <person name="Liu X.-D."/>
            <person name="Liao X.-Y."/>
            <person name="Jiang Y.-T."/>
            <person name="Yu X."/>
            <person name="Hao Y."/>
            <person name="Huang J."/>
            <person name="Zhao X.-W."/>
            <person name="Ke S."/>
            <person name="Chen Y.-Y."/>
            <person name="Wu W.-L."/>
            <person name="Hsu J.-L."/>
            <person name="Lin Y.-F."/>
            <person name="Huang M.-D."/>
            <person name="Li C.-Y."/>
            <person name="Huang L."/>
            <person name="Wang Z.-W."/>
            <person name="Zhao X."/>
            <person name="Zhong W.-Y."/>
            <person name="Peng D.-H."/>
            <person name="Ahmad S."/>
            <person name="Lan S."/>
            <person name="Zhang J.-S."/>
            <person name="Tsai W.-C."/>
            <person name="Van De Peer Y."/>
            <person name="Liu Z.-J."/>
        </authorList>
    </citation>
    <scope>NUCLEOTIDE SEQUENCE</scope>
    <source>
        <strain evidence="3">SCP</strain>
        <tissue evidence="3">Leaves</tissue>
    </source>
</reference>
<evidence type="ECO:0000256" key="1">
    <source>
        <dbReference type="SAM" id="SignalP"/>
    </source>
</evidence>
<dbReference type="AlphaFoldDB" id="A0AAV8ZXF7"/>
<proteinExistence type="predicted"/>
<feature type="signal peptide" evidence="1">
    <location>
        <begin position="1"/>
        <end position="26"/>
    </location>
</feature>
<dbReference type="Proteomes" id="UP001179952">
    <property type="component" value="Unassembled WGS sequence"/>
</dbReference>
<dbReference type="SUPFAM" id="SSF57095">
    <property type="entry name" value="Scorpion toxin-like"/>
    <property type="match status" value="1"/>
</dbReference>